<dbReference type="AlphaFoldDB" id="A0A0B1RZ95"/>
<dbReference type="GO" id="GO:0004222">
    <property type="term" value="F:metalloendopeptidase activity"/>
    <property type="evidence" value="ECO:0007669"/>
    <property type="project" value="InterPro"/>
</dbReference>
<dbReference type="Gene3D" id="1.10.1380.10">
    <property type="entry name" value="Neutral endopeptidase , domain2"/>
    <property type="match status" value="1"/>
</dbReference>
<dbReference type="PANTHER" id="PTHR11733:SF239">
    <property type="entry name" value="NEPRILYSIN-11"/>
    <property type="match status" value="1"/>
</dbReference>
<evidence type="ECO:0000313" key="3">
    <source>
        <dbReference type="EMBL" id="KHJ78004.1"/>
    </source>
</evidence>
<feature type="domain" description="Peptidase M13 N-terminal" evidence="2">
    <location>
        <begin position="7"/>
        <end position="82"/>
    </location>
</feature>
<dbReference type="PANTHER" id="PTHR11733">
    <property type="entry name" value="ZINC METALLOPROTEASE FAMILY M13 NEPRILYSIN-RELATED"/>
    <property type="match status" value="1"/>
</dbReference>
<dbReference type="Pfam" id="PF05649">
    <property type="entry name" value="Peptidase_M13_N"/>
    <property type="match status" value="1"/>
</dbReference>
<dbReference type="GO" id="GO:0016485">
    <property type="term" value="P:protein processing"/>
    <property type="evidence" value="ECO:0007669"/>
    <property type="project" value="TreeGrafter"/>
</dbReference>
<dbReference type="PROSITE" id="PS51885">
    <property type="entry name" value="NEPRILYSIN"/>
    <property type="match status" value="1"/>
</dbReference>
<dbReference type="GO" id="GO:0005886">
    <property type="term" value="C:plasma membrane"/>
    <property type="evidence" value="ECO:0007669"/>
    <property type="project" value="TreeGrafter"/>
</dbReference>
<comment type="similarity">
    <text evidence="1">Belongs to the peptidase M13 family.</text>
</comment>
<dbReference type="InterPro" id="IPR042089">
    <property type="entry name" value="Peptidase_M13_dom_2"/>
</dbReference>
<dbReference type="InterPro" id="IPR008753">
    <property type="entry name" value="Peptidase_M13_N"/>
</dbReference>
<gene>
    <name evidence="3" type="ORF">OESDEN_22376</name>
</gene>
<organism evidence="3 4">
    <name type="scientific">Oesophagostomum dentatum</name>
    <name type="common">Nodular worm</name>
    <dbReference type="NCBI Taxonomy" id="61180"/>
    <lineage>
        <taxon>Eukaryota</taxon>
        <taxon>Metazoa</taxon>
        <taxon>Ecdysozoa</taxon>
        <taxon>Nematoda</taxon>
        <taxon>Chromadorea</taxon>
        <taxon>Rhabditida</taxon>
        <taxon>Rhabditina</taxon>
        <taxon>Rhabditomorpha</taxon>
        <taxon>Strongyloidea</taxon>
        <taxon>Strongylidae</taxon>
        <taxon>Oesophagostomum</taxon>
    </lineage>
</organism>
<proteinExistence type="inferred from homology"/>
<dbReference type="InterPro" id="IPR000718">
    <property type="entry name" value="Peptidase_M13"/>
</dbReference>
<evidence type="ECO:0000313" key="4">
    <source>
        <dbReference type="Proteomes" id="UP000053660"/>
    </source>
</evidence>
<name>A0A0B1RZ95_OESDE</name>
<evidence type="ECO:0000256" key="1">
    <source>
        <dbReference type="ARBA" id="ARBA00007357"/>
    </source>
</evidence>
<accession>A0A0B1RZ95</accession>
<sequence length="108" mass="12629">MNTSVNPCEDFYEFACGTWNEDHPIPDDMSGFGTFSHVREQVRLQLRVLLEQEVTSESKSINMARIAYKTCMNRTQLDELKTRYADNLKLPLPAYPKPNRNQFRELVE</sequence>
<dbReference type="InterPro" id="IPR024079">
    <property type="entry name" value="MetalloPept_cat_dom_sf"/>
</dbReference>
<evidence type="ECO:0000259" key="2">
    <source>
        <dbReference type="Pfam" id="PF05649"/>
    </source>
</evidence>
<dbReference type="Proteomes" id="UP000053660">
    <property type="component" value="Unassembled WGS sequence"/>
</dbReference>
<reference evidence="3 4" key="1">
    <citation type="submission" date="2014-03" db="EMBL/GenBank/DDBJ databases">
        <title>Draft genome of the hookworm Oesophagostomum dentatum.</title>
        <authorList>
            <person name="Mitreva M."/>
        </authorList>
    </citation>
    <scope>NUCLEOTIDE SEQUENCE [LARGE SCALE GENOMIC DNA]</scope>
    <source>
        <strain evidence="3 4">OD-Hann</strain>
    </source>
</reference>
<keyword evidence="4" id="KW-1185">Reference proteome</keyword>
<dbReference type="Gene3D" id="3.40.390.10">
    <property type="entry name" value="Collagenase (Catalytic Domain)"/>
    <property type="match status" value="1"/>
</dbReference>
<dbReference type="MEROPS" id="M13.A16"/>
<dbReference type="OrthoDB" id="6475849at2759"/>
<dbReference type="EMBL" id="KN610204">
    <property type="protein sequence ID" value="KHJ78004.1"/>
    <property type="molecule type" value="Genomic_DNA"/>
</dbReference>
<dbReference type="SUPFAM" id="SSF55486">
    <property type="entry name" value="Metalloproteases ('zincins'), catalytic domain"/>
    <property type="match status" value="1"/>
</dbReference>
<protein>
    <recommendedName>
        <fullName evidence="2">Peptidase M13 N-terminal domain-containing protein</fullName>
    </recommendedName>
</protein>